<proteinExistence type="predicted"/>
<accession>A0A0U1NXF7</accession>
<reference evidence="2" key="1">
    <citation type="submission" date="2015-05" db="EMBL/GenBank/DDBJ databases">
        <authorList>
            <person name="Urmite Genomes"/>
        </authorList>
    </citation>
    <scope>NUCLEOTIDE SEQUENCE [LARGE SCALE GENOMIC DNA]</scope>
    <source>
        <strain evidence="2">LF1</strain>
    </source>
</reference>
<dbReference type="EMBL" id="CVRB01000003">
    <property type="protein sequence ID" value="CRK82714.1"/>
    <property type="molecule type" value="Genomic_DNA"/>
</dbReference>
<keyword evidence="2" id="KW-1185">Reference proteome</keyword>
<name>A0A0U1NXF7_9BACI</name>
<organism evidence="1 2">
    <name type="scientific">Neobacillus massiliamazoniensis</name>
    <dbReference type="NCBI Taxonomy" id="1499688"/>
    <lineage>
        <taxon>Bacteria</taxon>
        <taxon>Bacillati</taxon>
        <taxon>Bacillota</taxon>
        <taxon>Bacilli</taxon>
        <taxon>Bacillales</taxon>
        <taxon>Bacillaceae</taxon>
        <taxon>Neobacillus</taxon>
    </lineage>
</organism>
<protein>
    <submittedName>
        <fullName evidence="1">Uncharacterized protein</fullName>
    </submittedName>
</protein>
<dbReference type="Proteomes" id="UP000199087">
    <property type="component" value="Unassembled WGS sequence"/>
</dbReference>
<evidence type="ECO:0000313" key="2">
    <source>
        <dbReference type="Proteomes" id="UP000199087"/>
    </source>
</evidence>
<dbReference type="AlphaFoldDB" id="A0A0U1NXF7"/>
<dbReference type="RefSeq" id="WP_176699768.1">
    <property type="nucleotide sequence ID" value="NZ_CVRB01000003.1"/>
</dbReference>
<evidence type="ECO:0000313" key="1">
    <source>
        <dbReference type="EMBL" id="CRK82714.1"/>
    </source>
</evidence>
<gene>
    <name evidence="1" type="ORF">BN000_02659</name>
</gene>
<sequence>MEVFLGFAMVIFTLAVGTAIGIRANRNVRSFSEEEHEIFVGRKEKK</sequence>
<dbReference type="STRING" id="1499688.BN000_02659"/>